<keyword evidence="3" id="KW-1185">Reference proteome</keyword>
<name>A0A2U9T5T8_9GAMM</name>
<dbReference type="RefSeq" id="WP_111266971.1">
    <property type="nucleotide sequence ID" value="NZ_CP029843.1"/>
</dbReference>
<dbReference type="KEGG" id="lmb:C9I47_2220"/>
<evidence type="ECO:0000313" key="3">
    <source>
        <dbReference type="Proteomes" id="UP000249447"/>
    </source>
</evidence>
<feature type="transmembrane region" description="Helical" evidence="1">
    <location>
        <begin position="136"/>
        <end position="157"/>
    </location>
</feature>
<organism evidence="2 3">
    <name type="scientific">Marilutibacter maris</name>
    <dbReference type="NCBI Taxonomy" id="1605891"/>
    <lineage>
        <taxon>Bacteria</taxon>
        <taxon>Pseudomonadati</taxon>
        <taxon>Pseudomonadota</taxon>
        <taxon>Gammaproteobacteria</taxon>
        <taxon>Lysobacterales</taxon>
        <taxon>Lysobacteraceae</taxon>
        <taxon>Marilutibacter</taxon>
    </lineage>
</organism>
<gene>
    <name evidence="2" type="ORF">C9I47_2220</name>
</gene>
<evidence type="ECO:0000313" key="2">
    <source>
        <dbReference type="EMBL" id="AWV07903.1"/>
    </source>
</evidence>
<dbReference type="AlphaFoldDB" id="A0A2U9T5T8"/>
<evidence type="ECO:0000256" key="1">
    <source>
        <dbReference type="SAM" id="Phobius"/>
    </source>
</evidence>
<dbReference type="Proteomes" id="UP000249447">
    <property type="component" value="Chromosome"/>
</dbReference>
<feature type="transmembrane region" description="Helical" evidence="1">
    <location>
        <begin position="39"/>
        <end position="59"/>
    </location>
</feature>
<sequence length="188" mass="22558">MEQYPHIRILMGIVLGLSITTLLKGLAQYVQHPGRQKPYWIHIGWAVTMFVLLVHFWWWEYRLTHVQEWTFLRYGFLIGYIVLFFLLCTLLFPDDLRDYDGYRDYFMSRRRWFFGLMALSYVVDLGDTLIKGRDYFAGLGHEYLFRNAAYVLLCLVAMRTRSQAFHAGFVAIALLYELSWIFRLYQHL</sequence>
<proteinExistence type="predicted"/>
<feature type="transmembrane region" description="Helical" evidence="1">
    <location>
        <begin position="6"/>
        <end position="27"/>
    </location>
</feature>
<dbReference type="EMBL" id="CP029843">
    <property type="protein sequence ID" value="AWV07903.1"/>
    <property type="molecule type" value="Genomic_DNA"/>
</dbReference>
<feature type="transmembrane region" description="Helical" evidence="1">
    <location>
        <begin position="71"/>
        <end position="92"/>
    </location>
</feature>
<protein>
    <submittedName>
        <fullName evidence="2">Membrane protein</fullName>
    </submittedName>
</protein>
<keyword evidence="1" id="KW-0812">Transmembrane</keyword>
<reference evidence="2 3" key="1">
    <citation type="submission" date="2018-05" db="EMBL/GenBank/DDBJ databases">
        <title>The complete genome of Lysobacter maris HZ9B, a marine bacterium antagonistic against terrestrial plant pathogens.</title>
        <authorList>
            <person name="Zhang X.-Q."/>
        </authorList>
    </citation>
    <scope>NUCLEOTIDE SEQUENCE [LARGE SCALE GENOMIC DNA]</scope>
    <source>
        <strain evidence="2 3">HZ9B</strain>
    </source>
</reference>
<keyword evidence="1" id="KW-0472">Membrane</keyword>
<dbReference type="OrthoDB" id="9803673at2"/>
<keyword evidence="1" id="KW-1133">Transmembrane helix</keyword>
<feature type="transmembrane region" description="Helical" evidence="1">
    <location>
        <begin position="112"/>
        <end position="130"/>
    </location>
</feature>
<accession>A0A2U9T5T8</accession>
<feature type="transmembrane region" description="Helical" evidence="1">
    <location>
        <begin position="164"/>
        <end position="182"/>
    </location>
</feature>